<dbReference type="AlphaFoldDB" id="A0A4S2GY35"/>
<comment type="caution">
    <text evidence="1">The sequence shown here is derived from an EMBL/GenBank/DDBJ whole genome shotgun (WGS) entry which is preliminary data.</text>
</comment>
<dbReference type="SUPFAM" id="SSF52540">
    <property type="entry name" value="P-loop containing nucleoside triphosphate hydrolases"/>
    <property type="match status" value="1"/>
</dbReference>
<dbReference type="EMBL" id="SRXW01000004">
    <property type="protein sequence ID" value="TGY87791.1"/>
    <property type="molecule type" value="Genomic_DNA"/>
</dbReference>
<keyword evidence="2" id="KW-1185">Reference proteome</keyword>
<dbReference type="Gene3D" id="3.40.50.300">
    <property type="entry name" value="P-loop containing nucleotide triphosphate hydrolases"/>
    <property type="match status" value="1"/>
</dbReference>
<sequence length="203" mass="21732">MTVCAQLQDLSRRLVARGERGRAVMIMPVRAGAGASWVSARLAANASRESGRPVWLYDLDFAANTQAGRTRLNGAAYDADFGTEPFWRADPEGSARLILRKVETAPVLVSVFERRPETLRRVVFTSAPAYWDRVRAACALALVDVPAGSPAATAIAGDLDGVILVGDAERTRRDEAEELADRIESAGGRVLGIVVNRAPGTDG</sequence>
<evidence type="ECO:0000313" key="1">
    <source>
        <dbReference type="EMBL" id="TGY87791.1"/>
    </source>
</evidence>
<reference evidence="1 2" key="1">
    <citation type="journal article" date="2017" name="Int. J. Syst. Evol. Microbiol.">
        <title>Marinicauda algicola sp. nov., isolated from a marine red alga Rhodosorus marinus.</title>
        <authorList>
            <person name="Jeong S.E."/>
            <person name="Jeon S.H."/>
            <person name="Chun B.H."/>
            <person name="Kim D.W."/>
            <person name="Jeon C.O."/>
        </authorList>
    </citation>
    <scope>NUCLEOTIDE SEQUENCE [LARGE SCALE GENOMIC DNA]</scope>
    <source>
        <strain evidence="1 2">JCM 31718</strain>
    </source>
</reference>
<name>A0A4S2GY35_9PROT</name>
<accession>A0A4S2GY35</accession>
<dbReference type="InterPro" id="IPR027417">
    <property type="entry name" value="P-loop_NTPase"/>
</dbReference>
<gene>
    <name evidence="1" type="ORF">E5163_12760</name>
</gene>
<dbReference type="OrthoDB" id="7183816at2"/>
<protein>
    <recommendedName>
        <fullName evidence="3">CpsD/CapB family tyrosine-protein kinase</fullName>
    </recommendedName>
</protein>
<evidence type="ECO:0008006" key="3">
    <source>
        <dbReference type="Google" id="ProtNLM"/>
    </source>
</evidence>
<dbReference type="RefSeq" id="WP_135996605.1">
    <property type="nucleotide sequence ID" value="NZ_CP071057.1"/>
</dbReference>
<dbReference type="PANTHER" id="PTHR32309">
    <property type="entry name" value="TYROSINE-PROTEIN KINASE"/>
    <property type="match status" value="1"/>
</dbReference>
<proteinExistence type="predicted"/>
<evidence type="ECO:0000313" key="2">
    <source>
        <dbReference type="Proteomes" id="UP000308054"/>
    </source>
</evidence>
<dbReference type="Proteomes" id="UP000308054">
    <property type="component" value="Unassembled WGS sequence"/>
</dbReference>
<dbReference type="InterPro" id="IPR050445">
    <property type="entry name" value="Bact_polysacc_biosynth/exp"/>
</dbReference>
<dbReference type="PANTHER" id="PTHR32309:SF31">
    <property type="entry name" value="CAPSULAR EXOPOLYSACCHARIDE FAMILY"/>
    <property type="match status" value="1"/>
</dbReference>
<organism evidence="1 2">
    <name type="scientific">Marinicauda algicola</name>
    <dbReference type="NCBI Taxonomy" id="2029849"/>
    <lineage>
        <taxon>Bacteria</taxon>
        <taxon>Pseudomonadati</taxon>
        <taxon>Pseudomonadota</taxon>
        <taxon>Alphaproteobacteria</taxon>
        <taxon>Maricaulales</taxon>
        <taxon>Maricaulaceae</taxon>
        <taxon>Marinicauda</taxon>
    </lineage>
</organism>